<evidence type="ECO:0000313" key="4">
    <source>
        <dbReference type="Proteomes" id="UP000652761"/>
    </source>
</evidence>
<feature type="domain" description="EF-hand" evidence="2">
    <location>
        <begin position="216"/>
        <end position="251"/>
    </location>
</feature>
<gene>
    <name evidence="3" type="ORF">Taro_030511</name>
</gene>
<reference evidence="3" key="1">
    <citation type="submission" date="2017-07" db="EMBL/GenBank/DDBJ databases">
        <title>Taro Niue Genome Assembly and Annotation.</title>
        <authorList>
            <person name="Atibalentja N."/>
            <person name="Keating K."/>
            <person name="Fields C.J."/>
        </authorList>
    </citation>
    <scope>NUCLEOTIDE SEQUENCE</scope>
    <source>
        <strain evidence="3">Niue_2</strain>
        <tissue evidence="3">Leaf</tissue>
    </source>
</reference>
<dbReference type="EMBL" id="NMUH01002103">
    <property type="protein sequence ID" value="MQL97823.1"/>
    <property type="molecule type" value="Genomic_DNA"/>
</dbReference>
<dbReference type="SUPFAM" id="SSF47473">
    <property type="entry name" value="EF-hand"/>
    <property type="match status" value="1"/>
</dbReference>
<dbReference type="InterPro" id="IPR011992">
    <property type="entry name" value="EF-hand-dom_pair"/>
</dbReference>
<evidence type="ECO:0000313" key="3">
    <source>
        <dbReference type="EMBL" id="MQL97823.1"/>
    </source>
</evidence>
<accession>A0A843W0G6</accession>
<dbReference type="InterPro" id="IPR044205">
    <property type="entry name" value="KIC/PBP1/KRP1"/>
</dbReference>
<dbReference type="AlphaFoldDB" id="A0A843W0G6"/>
<dbReference type="PROSITE" id="PS50222">
    <property type="entry name" value="EF_HAND_2"/>
    <property type="match status" value="1"/>
</dbReference>
<dbReference type="GO" id="GO:0005509">
    <property type="term" value="F:calcium ion binding"/>
    <property type="evidence" value="ECO:0007669"/>
    <property type="project" value="InterPro"/>
</dbReference>
<dbReference type="OrthoDB" id="343296at2759"/>
<sequence>MEREELGICPTASLASFLPLPEDVLGARCARHDLPCMEIFPYALLLLPSLSPAKLPVKFLAQLPSQSLFSPSPASKGCKRPPFLESLAHPLYKATHLHPTAPNQKLSNPPPLSLSTYLNLLPLFLDLSFSVGSSTILHLSVLSQMASNREVAAPAETMVGGDDFEDYLPVMAERLGGDGLLEELCAGFRLLADPRLGLITFESLKRNAAALGLEGLSDGELMGMLEEGDMDGDGALDQMEFCVLMFRLSPELMDESRRVVDEALQHELMSGRGFFFS</sequence>
<dbReference type="InterPro" id="IPR002048">
    <property type="entry name" value="EF_hand_dom"/>
</dbReference>
<proteinExistence type="predicted"/>
<dbReference type="Pfam" id="PF13833">
    <property type="entry name" value="EF-hand_8"/>
    <property type="match status" value="1"/>
</dbReference>
<evidence type="ECO:0000256" key="1">
    <source>
        <dbReference type="ARBA" id="ARBA00022837"/>
    </source>
</evidence>
<dbReference type="Proteomes" id="UP000652761">
    <property type="component" value="Unassembled WGS sequence"/>
</dbReference>
<keyword evidence="1" id="KW-0106">Calcium</keyword>
<comment type="caution">
    <text evidence="3">The sequence shown here is derived from an EMBL/GenBank/DDBJ whole genome shotgun (WGS) entry which is preliminary data.</text>
</comment>
<dbReference type="InterPro" id="IPR018247">
    <property type="entry name" value="EF_Hand_1_Ca_BS"/>
</dbReference>
<name>A0A843W0G6_COLES</name>
<protein>
    <recommendedName>
        <fullName evidence="2">EF-hand domain-containing protein</fullName>
    </recommendedName>
</protein>
<organism evidence="3 4">
    <name type="scientific">Colocasia esculenta</name>
    <name type="common">Wild taro</name>
    <name type="synonym">Arum esculentum</name>
    <dbReference type="NCBI Taxonomy" id="4460"/>
    <lineage>
        <taxon>Eukaryota</taxon>
        <taxon>Viridiplantae</taxon>
        <taxon>Streptophyta</taxon>
        <taxon>Embryophyta</taxon>
        <taxon>Tracheophyta</taxon>
        <taxon>Spermatophyta</taxon>
        <taxon>Magnoliopsida</taxon>
        <taxon>Liliopsida</taxon>
        <taxon>Araceae</taxon>
        <taxon>Aroideae</taxon>
        <taxon>Colocasieae</taxon>
        <taxon>Colocasia</taxon>
    </lineage>
</organism>
<evidence type="ECO:0000259" key="2">
    <source>
        <dbReference type="PROSITE" id="PS50222"/>
    </source>
</evidence>
<dbReference type="PROSITE" id="PS00018">
    <property type="entry name" value="EF_HAND_1"/>
    <property type="match status" value="1"/>
</dbReference>
<dbReference type="PANTHER" id="PTHR47319:SF6">
    <property type="entry name" value="OS06G0683400 PROTEIN"/>
    <property type="match status" value="1"/>
</dbReference>
<keyword evidence="4" id="KW-1185">Reference proteome</keyword>
<dbReference type="PANTHER" id="PTHR47319">
    <property type="entry name" value="CALCIUM-BINDING PROTEIN KIC"/>
    <property type="match status" value="1"/>
</dbReference>
<dbReference type="Gene3D" id="1.10.238.10">
    <property type="entry name" value="EF-hand"/>
    <property type="match status" value="1"/>
</dbReference>